<dbReference type="PANTHER" id="PTHR42932:SF1">
    <property type="entry name" value="GENERAL STRESS PROTEIN 20U"/>
    <property type="match status" value="1"/>
</dbReference>
<evidence type="ECO:0000313" key="5">
    <source>
        <dbReference type="Proteomes" id="UP000243688"/>
    </source>
</evidence>
<evidence type="ECO:0000259" key="3">
    <source>
        <dbReference type="Pfam" id="PF00210"/>
    </source>
</evidence>
<dbReference type="PRINTS" id="PR01346">
    <property type="entry name" value="HELNAPAPROT"/>
</dbReference>
<comment type="caution">
    <text evidence="4">The sequence shown here is derived from an EMBL/GenBank/DDBJ whole genome shotgun (WGS) entry which is preliminary data.</text>
</comment>
<dbReference type="PIRSF" id="PIRSF005900">
    <property type="entry name" value="Dps"/>
    <property type="match status" value="1"/>
</dbReference>
<dbReference type="InterPro" id="IPR012347">
    <property type="entry name" value="Ferritin-like"/>
</dbReference>
<dbReference type="InterPro" id="IPR009078">
    <property type="entry name" value="Ferritin-like_SF"/>
</dbReference>
<proteinExistence type="inferred from homology"/>
<gene>
    <name evidence="4" type="ORF">BLM47_04160</name>
</gene>
<dbReference type="SUPFAM" id="SSF47240">
    <property type="entry name" value="Ferritin-like"/>
    <property type="match status" value="1"/>
</dbReference>
<sequence length="146" mass="16277">MSDKLTENLNRHLANWLVFAMKLRHCHWYVTGPHFFTLHAKFGELYAEADRYADEVAERILALGGRPVSTMQACLSQAVVAEAVQGWTAEAMVGAVLEDLRQLALEMRQLAGEAEGAGDVTTHDLVASMLNRTEKEMWMLGAFLGR</sequence>
<accession>A0A2A6E263</accession>
<dbReference type="GO" id="GO:0008199">
    <property type="term" value="F:ferric iron binding"/>
    <property type="evidence" value="ECO:0007669"/>
    <property type="project" value="InterPro"/>
</dbReference>
<evidence type="ECO:0000313" key="4">
    <source>
        <dbReference type="EMBL" id="PDO11022.1"/>
    </source>
</evidence>
<dbReference type="Proteomes" id="UP000243688">
    <property type="component" value="Unassembled WGS sequence"/>
</dbReference>
<dbReference type="AlphaFoldDB" id="A0A2A6E263"/>
<dbReference type="InterPro" id="IPR002177">
    <property type="entry name" value="DPS_DNA-bd"/>
</dbReference>
<name>A0A2A6E263_9BACL</name>
<dbReference type="Gene3D" id="1.20.1260.10">
    <property type="match status" value="1"/>
</dbReference>
<protein>
    <submittedName>
        <fullName evidence="4">DNA starvation/stationary phase protection protein</fullName>
    </submittedName>
</protein>
<dbReference type="PANTHER" id="PTHR42932">
    <property type="entry name" value="GENERAL STRESS PROTEIN 20U"/>
    <property type="match status" value="1"/>
</dbReference>
<organism evidence="4 5">
    <name type="scientific">Candidatus Reconcilbacillus cellulovorans</name>
    <dbReference type="NCBI Taxonomy" id="1906605"/>
    <lineage>
        <taxon>Bacteria</taxon>
        <taxon>Bacillati</taxon>
        <taxon>Bacillota</taxon>
        <taxon>Bacilli</taxon>
        <taxon>Bacillales</taxon>
        <taxon>Paenibacillaceae</taxon>
        <taxon>Candidatus Reconcilbacillus</taxon>
    </lineage>
</organism>
<dbReference type="Pfam" id="PF00210">
    <property type="entry name" value="Ferritin"/>
    <property type="match status" value="1"/>
</dbReference>
<dbReference type="InterPro" id="IPR008331">
    <property type="entry name" value="Ferritin_DPS_dom"/>
</dbReference>
<evidence type="ECO:0000256" key="2">
    <source>
        <dbReference type="RuleBase" id="RU003875"/>
    </source>
</evidence>
<dbReference type="CDD" id="cd01043">
    <property type="entry name" value="DPS"/>
    <property type="match status" value="1"/>
</dbReference>
<comment type="similarity">
    <text evidence="1 2">Belongs to the Dps family.</text>
</comment>
<feature type="domain" description="Ferritin/DPS" evidence="3">
    <location>
        <begin position="7"/>
        <end position="145"/>
    </location>
</feature>
<reference evidence="4 5" key="1">
    <citation type="submission" date="2016-12" db="EMBL/GenBank/DDBJ databases">
        <title>Candidatus Reconcilibacillus cellulovorans genome.</title>
        <authorList>
            <person name="Kolinko S."/>
            <person name="Wu Y.-W."/>
            <person name="Tachea F."/>
            <person name="Denzel E."/>
            <person name="Hiras J."/>
            <person name="Baecker N."/>
            <person name="Chan L.J."/>
            <person name="Eichorst S.A."/>
            <person name="Frey D."/>
            <person name="Adams P.D."/>
            <person name="Pray T."/>
            <person name="Tanjore D."/>
            <person name="Petzold C.J."/>
            <person name="Gladden J.M."/>
            <person name="Simmons B.A."/>
            <person name="Singer S.W."/>
        </authorList>
    </citation>
    <scope>NUCLEOTIDE SEQUENCE [LARGE SCALE GENOMIC DNA]</scope>
    <source>
        <strain evidence="4">JTherm</strain>
    </source>
</reference>
<dbReference type="EMBL" id="MOXJ01000006">
    <property type="protein sequence ID" value="PDO11022.1"/>
    <property type="molecule type" value="Genomic_DNA"/>
</dbReference>
<evidence type="ECO:0000256" key="1">
    <source>
        <dbReference type="ARBA" id="ARBA00009497"/>
    </source>
</evidence>